<dbReference type="Proteomes" id="UP000265366">
    <property type="component" value="Unassembled WGS sequence"/>
</dbReference>
<name>A0A3A1P3I8_9SPHN</name>
<keyword evidence="1" id="KW-0472">Membrane</keyword>
<evidence type="ECO:0000313" key="2">
    <source>
        <dbReference type="EMBL" id="RIV83246.1"/>
    </source>
</evidence>
<keyword evidence="1" id="KW-0812">Transmembrane</keyword>
<evidence type="ECO:0000313" key="3">
    <source>
        <dbReference type="Proteomes" id="UP000265366"/>
    </source>
</evidence>
<accession>A0A3A1P3I8</accession>
<keyword evidence="3" id="KW-1185">Reference proteome</keyword>
<dbReference type="EMBL" id="QXFM01000113">
    <property type="protein sequence ID" value="RIV83246.1"/>
    <property type="molecule type" value="Genomic_DNA"/>
</dbReference>
<keyword evidence="1" id="KW-1133">Transmembrane helix</keyword>
<proteinExistence type="predicted"/>
<dbReference type="AlphaFoldDB" id="A0A3A1P3I8"/>
<evidence type="ECO:0000256" key="1">
    <source>
        <dbReference type="SAM" id="Phobius"/>
    </source>
</evidence>
<dbReference type="RefSeq" id="WP_119593365.1">
    <property type="nucleotide sequence ID" value="NZ_QXFM01000113.1"/>
</dbReference>
<sequence>MSQQRKLDPAPDPAPDPAQGRWVMLQLMRLGGVMLAVGGLVIIGGAIKGPPVLGYGLLAFGLFEFFVMPVMMARRWKTPEE</sequence>
<feature type="transmembrane region" description="Helical" evidence="1">
    <location>
        <begin position="27"/>
        <end position="47"/>
    </location>
</feature>
<reference evidence="2 3" key="1">
    <citation type="submission" date="2018-08" db="EMBL/GenBank/DDBJ databases">
        <title>Erythrobacter zhengii sp.nov., a bacterium isolated from deep-sea sediment.</title>
        <authorList>
            <person name="Fang C."/>
            <person name="Wu Y.-H."/>
            <person name="Sun C."/>
            <person name="Wang H."/>
            <person name="Cheng H."/>
            <person name="Meng F.-X."/>
            <person name="Wang C.-S."/>
            <person name="Xu X.-W."/>
        </authorList>
    </citation>
    <scope>NUCLEOTIDE SEQUENCE [LARGE SCALE GENOMIC DNA]</scope>
    <source>
        <strain evidence="2 3">CCTCC AB 2015396</strain>
    </source>
</reference>
<protein>
    <submittedName>
        <fullName evidence="2">Uncharacterized protein</fullName>
    </submittedName>
</protein>
<feature type="transmembrane region" description="Helical" evidence="1">
    <location>
        <begin position="53"/>
        <end position="73"/>
    </location>
</feature>
<gene>
    <name evidence="2" type="ORF">D2V17_13715</name>
</gene>
<organism evidence="2 3">
    <name type="scientific">Aurantiacibacter xanthus</name>
    <dbReference type="NCBI Taxonomy" id="1784712"/>
    <lineage>
        <taxon>Bacteria</taxon>
        <taxon>Pseudomonadati</taxon>
        <taxon>Pseudomonadota</taxon>
        <taxon>Alphaproteobacteria</taxon>
        <taxon>Sphingomonadales</taxon>
        <taxon>Erythrobacteraceae</taxon>
        <taxon>Aurantiacibacter</taxon>
    </lineage>
</organism>
<comment type="caution">
    <text evidence="2">The sequence shown here is derived from an EMBL/GenBank/DDBJ whole genome shotgun (WGS) entry which is preliminary data.</text>
</comment>
<dbReference type="OrthoDB" id="7410112at2"/>